<dbReference type="PROSITE" id="PS50035">
    <property type="entry name" value="PLD"/>
    <property type="match status" value="2"/>
</dbReference>
<evidence type="ECO:0000256" key="8">
    <source>
        <dbReference type="SAM" id="Coils"/>
    </source>
</evidence>
<dbReference type="CDD" id="cd01254">
    <property type="entry name" value="PH_PLD"/>
    <property type="match status" value="1"/>
</dbReference>
<dbReference type="GO" id="GO:0005634">
    <property type="term" value="C:nucleus"/>
    <property type="evidence" value="ECO:0007669"/>
    <property type="project" value="EnsemblFungi"/>
</dbReference>
<dbReference type="GO" id="GO:0004630">
    <property type="term" value="F:phospholipase D activity"/>
    <property type="evidence" value="ECO:0007669"/>
    <property type="project" value="UniProtKB-UniRule"/>
</dbReference>
<evidence type="ECO:0000256" key="9">
    <source>
        <dbReference type="SAM" id="MobiDB-lite"/>
    </source>
</evidence>
<feature type="region of interest" description="Disordered" evidence="9">
    <location>
        <begin position="103"/>
        <end position="140"/>
    </location>
</feature>
<proteinExistence type="inferred from homology"/>
<dbReference type="HOGENOM" id="CLU_000690_3_0_1"/>
<dbReference type="eggNOG" id="KOG1329">
    <property type="taxonomic scope" value="Eukaryota"/>
</dbReference>
<keyword evidence="12" id="KW-1185">Reference proteome</keyword>
<evidence type="ECO:0000313" key="12">
    <source>
        <dbReference type="Proteomes" id="UP000005666"/>
    </source>
</evidence>
<dbReference type="OrthoDB" id="14911at2759"/>
<dbReference type="FunFam" id="3.30.870.10:FF:000011">
    <property type="entry name" value="Phospholipase"/>
    <property type="match status" value="1"/>
</dbReference>
<dbReference type="RefSeq" id="XP_003687019.1">
    <property type="nucleotide sequence ID" value="XM_003686971.1"/>
</dbReference>
<dbReference type="SUPFAM" id="SSF56024">
    <property type="entry name" value="Phospholipase D/nuclease"/>
    <property type="match status" value="2"/>
</dbReference>
<feature type="compositionally biased region" description="Polar residues" evidence="9">
    <location>
        <begin position="103"/>
        <end position="112"/>
    </location>
</feature>
<dbReference type="PANTHER" id="PTHR18896:SF76">
    <property type="entry name" value="PHOSPHOLIPASE"/>
    <property type="match status" value="1"/>
</dbReference>
<feature type="coiled-coil region" evidence="8">
    <location>
        <begin position="1500"/>
        <end position="1551"/>
    </location>
</feature>
<keyword evidence="3" id="KW-0677">Repeat</keyword>
<gene>
    <name evidence="11" type="primary">TPHA0I00790</name>
    <name evidence="11" type="ordered locus">TPHA_0I00790</name>
</gene>
<name>G8BXF7_TETPH</name>
<evidence type="ECO:0000256" key="2">
    <source>
        <dbReference type="ARBA" id="ARBA00008664"/>
    </source>
</evidence>
<dbReference type="GO" id="GO:0005768">
    <property type="term" value="C:endosome"/>
    <property type="evidence" value="ECO:0007669"/>
    <property type="project" value="EnsemblFungi"/>
</dbReference>
<keyword evidence="4 7" id="KW-0378">Hydrolase</keyword>
<feature type="domain" description="PLD phosphodiesterase" evidence="10">
    <location>
        <begin position="768"/>
        <end position="795"/>
    </location>
</feature>
<reference evidence="11 12" key="1">
    <citation type="journal article" date="2011" name="Proc. Natl. Acad. Sci. U.S.A.">
        <title>Evolutionary erosion of yeast sex chromosomes by mating-type switching accidents.</title>
        <authorList>
            <person name="Gordon J.L."/>
            <person name="Armisen D."/>
            <person name="Proux-Wera E."/>
            <person name="Oheigeartaigh S.S."/>
            <person name="Byrne K.P."/>
            <person name="Wolfe K.H."/>
        </authorList>
    </citation>
    <scope>NUCLEOTIDE SEQUENCE [LARGE SCALE GENOMIC DNA]</scope>
    <source>
        <strain evidence="12">ATCC 24235 / CBS 4417 / NBRC 1672 / NRRL Y-8282 / UCD 70-5</strain>
    </source>
</reference>
<dbReference type="InterPro" id="IPR016555">
    <property type="entry name" value="PLipase_D_euk"/>
</dbReference>
<evidence type="ECO:0000256" key="3">
    <source>
        <dbReference type="ARBA" id="ARBA00022737"/>
    </source>
</evidence>
<evidence type="ECO:0000256" key="7">
    <source>
        <dbReference type="PIRNR" id="PIRNR009376"/>
    </source>
</evidence>
<dbReference type="CDD" id="cd09138">
    <property type="entry name" value="PLDc_vPLD1_2_yPLD_like_1"/>
    <property type="match status" value="1"/>
</dbReference>
<dbReference type="GO" id="GO:0009395">
    <property type="term" value="P:phospholipid catabolic process"/>
    <property type="evidence" value="ECO:0007669"/>
    <property type="project" value="TreeGrafter"/>
</dbReference>
<dbReference type="GO" id="GO:0035556">
    <property type="term" value="P:intracellular signal transduction"/>
    <property type="evidence" value="ECO:0007669"/>
    <property type="project" value="InterPro"/>
</dbReference>
<dbReference type="PIRSF" id="PIRSF009376">
    <property type="entry name" value="Phospholipase_D_euk"/>
    <property type="match status" value="1"/>
</dbReference>
<dbReference type="InterPro" id="IPR025202">
    <property type="entry name" value="PLD-like_dom"/>
</dbReference>
<evidence type="ECO:0000313" key="11">
    <source>
        <dbReference type="EMBL" id="CCE64585.1"/>
    </source>
</evidence>
<evidence type="ECO:0000259" key="10">
    <source>
        <dbReference type="PROSITE" id="PS50035"/>
    </source>
</evidence>
<dbReference type="EMBL" id="HE612864">
    <property type="protein sequence ID" value="CCE64585.1"/>
    <property type="molecule type" value="Genomic_DNA"/>
</dbReference>
<keyword evidence="5 7" id="KW-0442">Lipid degradation</keyword>
<dbReference type="Proteomes" id="UP000005666">
    <property type="component" value="Chromosome 9"/>
</dbReference>
<dbReference type="InterPro" id="IPR001736">
    <property type="entry name" value="PLipase_D/transphosphatidylase"/>
</dbReference>
<dbReference type="EC" id="3.1.4.4" evidence="7"/>
<sequence>MSITKLKLSKKKILQERNKKGNGFDHVDGGEDNNAASVIPNDVDSDKSATMTQDYPNLSNTESVDAEAELKNVTFQGIPNSVLKANLMVDPQATTDKLNASKNSKKVNSTVNPLGKIMSNGSKKSVKNSKMDRSKSVGSIYQNSSLNLKKQLDGNGAKLNPAERRRSFLSNAGELKLNLGNIPGVHETFQKIQSFSTPRTLRPSTDNFMENKSITKQAIAVEEDSDLYTRQMASDLINTMLAGTPAALFASTQFMRDERHRKRAPLLLAMLGVSVEPVDNNAMSDIFSITSQLDNSNIPNANQPNLEIQPNISSSSSVSSIFSSNEDREYGNTYFRLKLEYGVGKNRMKWSIIKSYKELAQFNARLRLISFHQDTVNKLHYGSDKTAHMHLPRFPKVTDKETFHRHRSKNKSSRDINIHSDENVTDENASLLSTNPSINIHLADRVHLKHLNDSYESKNDINLPMHIRLQRYLRLLNVILTLRPQANRLFQFYEFSPISNLLSYENSYKGKEGYMVVRSTAKAQGWRVFHFSPKGLKDMVERHTNKWFLVRESYIMYVADLYSNTPLDVFLVDSNFKVRISGTKDPGYARDMYWNPNNVTNLPTKFMINLENGERKLQLITTSDHVLKQWMLSILFMAKSTVWTNRNRFGSFAPIRKNAYCKFLVDGRDYFWSLSKALMQAEDVIYIHDWWLSPELYMRRPLGGNQKYRLDRILKERAENGVKIFIVVYRNVGGIVGTDSLWTKHSMLRLHPNIHIIRSPNQWIQNTYFWAHHEKMTVIDNSVAFMGGIDLCYGRYDTPDHALTDNFSDLKDQFFPGKDYSNARICDFFGLDKPFESMYDREGLPRMPWHDVQMVTVGESARDMGRHFVQRWNYLIRQKRPSRPTPLLTPPVDFKPEELINSSFFHMIKNGASCETQVLRSAGNWSLGLKETEKSIQNAYLKLIETSEHYIYIENQFFVTTSRWDGVVIENKIGDAIIDRIIRASSEGKVWKAFIIIPLMPGFDSPVDRPEASSLRVIIQCQYQSISRGESSIMARLQKLDIDPTQYIQFFSLRKWSTIGNDKKLITEQLYVHAKLMIVDDRSCIIGSANINERSQAGNRDSEVAILIRDTDLIKSKMGGKHYMAGKFALELRQRLMREHLGCDVDLIDIIERKFQRLKLLAELNCETLHVVDRKKNVTDKIDSAMIELGYREVFRRSATQKWLATHNVNDFKNYGLLQSLEGELQTEQEEILMDREDLLHGKIQKLPKKSFYNDNNEKNNYHSFNYRAGEENVGLRDKKNISTDPRLTNNIIHDEEVAGLGADGWKKVTPDFLKSVSKQLQKWSTDSFSTKSIEGKEDPLVCNLPNESDLEDYITSDSISSRKKWDMLKRVSYLQHLIYKKKHGSSPGKVHDEEVGDTEDSLANHRKHSIILEEQELDDEAIDSLLSQISPSFGDIKNKNKSLFQFKFLDPYSFNDPLIDDFYDDLWFSVALKNTLLFRLVFHCQPDNAVQSWSEYKDYQRMAAEFDENQEKLVKLEETYHTDNSVESINHSTENNLMAVSKNKQQARAKALKMNLSGSLLYGINNRMFDKYTAKRLLERIQGHLVIFPTEWLAKEIESKNWFYNTDRLTPIDIYD</sequence>
<evidence type="ECO:0000256" key="5">
    <source>
        <dbReference type="ARBA" id="ARBA00022963"/>
    </source>
</evidence>
<dbReference type="SMART" id="SM00155">
    <property type="entry name" value="PLDc"/>
    <property type="match status" value="2"/>
</dbReference>
<feature type="compositionally biased region" description="Basic and acidic residues" evidence="9">
    <location>
        <begin position="16"/>
        <end position="29"/>
    </location>
</feature>
<keyword evidence="8" id="KW-0175">Coiled coil</keyword>
<dbReference type="GO" id="GO:0000753">
    <property type="term" value="P:cell morphogenesis involved in conjugation with cellular fusion"/>
    <property type="evidence" value="ECO:0007669"/>
    <property type="project" value="EnsemblFungi"/>
</dbReference>
<feature type="compositionally biased region" description="Polar residues" evidence="9">
    <location>
        <begin position="48"/>
        <end position="58"/>
    </location>
</feature>
<dbReference type="STRING" id="1071381.G8BXF7"/>
<dbReference type="PANTHER" id="PTHR18896">
    <property type="entry name" value="PHOSPHOLIPASE D"/>
    <property type="match status" value="1"/>
</dbReference>
<dbReference type="GO" id="GO:0031321">
    <property type="term" value="P:ascospore-type prospore assembly"/>
    <property type="evidence" value="ECO:0007669"/>
    <property type="project" value="EnsemblFungi"/>
</dbReference>
<dbReference type="GeneID" id="11534650"/>
<dbReference type="Gene3D" id="3.30.870.10">
    <property type="entry name" value="Endonuclease Chain A"/>
    <property type="match status" value="2"/>
</dbReference>
<evidence type="ECO:0000256" key="6">
    <source>
        <dbReference type="ARBA" id="ARBA00023098"/>
    </source>
</evidence>
<dbReference type="GO" id="GO:0032266">
    <property type="term" value="F:phosphatidylinositol-3-phosphate binding"/>
    <property type="evidence" value="ECO:0007669"/>
    <property type="project" value="EnsemblFungi"/>
</dbReference>
<comment type="catalytic activity">
    <reaction evidence="1 7">
        <text>a 1,2-diacyl-sn-glycero-3-phosphocholine + H2O = a 1,2-diacyl-sn-glycero-3-phosphate + choline + H(+)</text>
        <dbReference type="Rhea" id="RHEA:14445"/>
        <dbReference type="ChEBI" id="CHEBI:15354"/>
        <dbReference type="ChEBI" id="CHEBI:15377"/>
        <dbReference type="ChEBI" id="CHEBI:15378"/>
        <dbReference type="ChEBI" id="CHEBI:57643"/>
        <dbReference type="ChEBI" id="CHEBI:58608"/>
        <dbReference type="EC" id="3.1.4.4"/>
    </reaction>
</comment>
<comment type="similarity">
    <text evidence="2 7">Belongs to the phospholipase D family.</text>
</comment>
<accession>G8BXF7</accession>
<keyword evidence="6" id="KW-0443">Lipid metabolism</keyword>
<dbReference type="GO" id="GO:0006654">
    <property type="term" value="P:phosphatidic acid biosynthetic process"/>
    <property type="evidence" value="ECO:0007669"/>
    <property type="project" value="InterPro"/>
</dbReference>
<dbReference type="Pfam" id="PF00614">
    <property type="entry name" value="PLDc"/>
    <property type="match status" value="1"/>
</dbReference>
<organism evidence="11 12">
    <name type="scientific">Tetrapisispora phaffii (strain ATCC 24235 / CBS 4417 / NBRC 1672 / NRRL Y-8282 / UCD 70-5)</name>
    <name type="common">Yeast</name>
    <name type="synonym">Fabospora phaffii</name>
    <dbReference type="NCBI Taxonomy" id="1071381"/>
    <lineage>
        <taxon>Eukaryota</taxon>
        <taxon>Fungi</taxon>
        <taxon>Dikarya</taxon>
        <taxon>Ascomycota</taxon>
        <taxon>Saccharomycotina</taxon>
        <taxon>Saccharomycetes</taxon>
        <taxon>Saccharomycetales</taxon>
        <taxon>Saccharomycetaceae</taxon>
        <taxon>Tetrapisispora</taxon>
    </lineage>
</organism>
<protein>
    <recommendedName>
        <fullName evidence="7">Phospholipase</fullName>
        <ecNumber evidence="7">3.1.4.4</ecNumber>
    </recommendedName>
</protein>
<feature type="domain" description="PLD phosphodiesterase" evidence="10">
    <location>
        <begin position="1068"/>
        <end position="1095"/>
    </location>
</feature>
<dbReference type="InterPro" id="IPR015679">
    <property type="entry name" value="PLipase_D_fam"/>
</dbReference>
<dbReference type="OMA" id="DSLWTKH"/>
<dbReference type="CDD" id="cd09141">
    <property type="entry name" value="PLDc_vPLD1_2_yPLD_like_2"/>
    <property type="match status" value="1"/>
</dbReference>
<evidence type="ECO:0000256" key="1">
    <source>
        <dbReference type="ARBA" id="ARBA00000798"/>
    </source>
</evidence>
<evidence type="ECO:0000256" key="4">
    <source>
        <dbReference type="ARBA" id="ARBA00022801"/>
    </source>
</evidence>
<feature type="region of interest" description="Disordered" evidence="9">
    <location>
        <begin position="16"/>
        <end position="58"/>
    </location>
</feature>
<dbReference type="GO" id="GO:0005628">
    <property type="term" value="C:prospore membrane"/>
    <property type="evidence" value="ECO:0007669"/>
    <property type="project" value="EnsemblFungi"/>
</dbReference>
<dbReference type="KEGG" id="tpf:TPHA_0I00790"/>
<dbReference type="Pfam" id="PF13091">
    <property type="entry name" value="PLDc_2"/>
    <property type="match status" value="1"/>
</dbReference>